<sequence>MELPKTAEIICCFSASHLDQYHKATQPTIIRHNNVSQPSSTHTIMHTTSLPQSRWQPPDVEFYKMNLDTALDVVGAIIGIGAIIRNHDGEVVACYSKPIRGCYVS</sequence>
<reference evidence="1" key="1">
    <citation type="submission" date="2018-11" db="EMBL/GenBank/DDBJ databases">
        <authorList>
            <person name="Grassa J C."/>
        </authorList>
    </citation>
    <scope>NUCLEOTIDE SEQUENCE [LARGE SCALE GENOMIC DNA]</scope>
</reference>
<evidence type="ECO:0008006" key="3">
    <source>
        <dbReference type="Google" id="ProtNLM"/>
    </source>
</evidence>
<evidence type="ECO:0000313" key="1">
    <source>
        <dbReference type="EnsemblPlants" id="cds.evm.model.07.1296"/>
    </source>
</evidence>
<protein>
    <recommendedName>
        <fullName evidence="3">RNase H type-1 domain-containing protein</fullName>
    </recommendedName>
</protein>
<dbReference type="AlphaFoldDB" id="A0A803Q236"/>
<evidence type="ECO:0000313" key="2">
    <source>
        <dbReference type="Proteomes" id="UP000596661"/>
    </source>
</evidence>
<dbReference type="Gramene" id="evm.model.07.1296">
    <property type="protein sequence ID" value="cds.evm.model.07.1296"/>
    <property type="gene ID" value="evm.TU.07.1296"/>
</dbReference>
<name>A0A803Q236_CANSA</name>
<keyword evidence="2" id="KW-1185">Reference proteome</keyword>
<accession>A0A803Q236</accession>
<dbReference type="EMBL" id="UZAU01000661">
    <property type="status" value="NOT_ANNOTATED_CDS"/>
    <property type="molecule type" value="Genomic_DNA"/>
</dbReference>
<reference evidence="1" key="2">
    <citation type="submission" date="2021-03" db="UniProtKB">
        <authorList>
            <consortium name="EnsemblPlants"/>
        </authorList>
    </citation>
    <scope>IDENTIFICATION</scope>
</reference>
<dbReference type="Proteomes" id="UP000596661">
    <property type="component" value="Chromosome 7"/>
</dbReference>
<dbReference type="EnsemblPlants" id="evm.model.07.1296">
    <property type="protein sequence ID" value="cds.evm.model.07.1296"/>
    <property type="gene ID" value="evm.TU.07.1296"/>
</dbReference>
<proteinExistence type="predicted"/>
<organism evidence="1 2">
    <name type="scientific">Cannabis sativa</name>
    <name type="common">Hemp</name>
    <name type="synonym">Marijuana</name>
    <dbReference type="NCBI Taxonomy" id="3483"/>
    <lineage>
        <taxon>Eukaryota</taxon>
        <taxon>Viridiplantae</taxon>
        <taxon>Streptophyta</taxon>
        <taxon>Embryophyta</taxon>
        <taxon>Tracheophyta</taxon>
        <taxon>Spermatophyta</taxon>
        <taxon>Magnoliopsida</taxon>
        <taxon>eudicotyledons</taxon>
        <taxon>Gunneridae</taxon>
        <taxon>Pentapetalae</taxon>
        <taxon>rosids</taxon>
        <taxon>fabids</taxon>
        <taxon>Rosales</taxon>
        <taxon>Cannabaceae</taxon>
        <taxon>Cannabis</taxon>
    </lineage>
</organism>